<name>A0A4V1EGA3_9FIRM</name>
<dbReference type="CDD" id="cd03140">
    <property type="entry name" value="GATase1_PfpI_3"/>
    <property type="match status" value="1"/>
</dbReference>
<protein>
    <submittedName>
        <fullName evidence="2">ThiJ/PfpI family</fullName>
    </submittedName>
</protein>
<evidence type="ECO:0000313" key="2">
    <source>
        <dbReference type="EMBL" id="QCP35380.1"/>
    </source>
</evidence>
<dbReference type="GO" id="GO:0005737">
    <property type="term" value="C:cytoplasm"/>
    <property type="evidence" value="ECO:0007669"/>
    <property type="project" value="TreeGrafter"/>
</dbReference>
<evidence type="ECO:0000313" key="3">
    <source>
        <dbReference type="Proteomes" id="UP000298653"/>
    </source>
</evidence>
<keyword evidence="3" id="KW-1185">Reference proteome</keyword>
<sequence length="205" mass="22506">MKKQILFVLLDQYADWEAAYLSSALYMLGEGQYEVKTVSLTTDTVTSIGGFHMVPDYGIDSVPSDYEALILIGGMAWRNENAAEIKPLVCQCLSEKKVLGGICDASAFLGTTGALNHVRHTCNDLNDLKQWAGAAYTGEKLYMMEQAVSDKNVITANGTAPLEFAKGVLLTLKAAPEPKIAEWFNLHKLGYYNAPMPKDATEWND</sequence>
<accession>A0A4V1EGA3</accession>
<dbReference type="Pfam" id="PF01965">
    <property type="entry name" value="DJ-1_PfpI"/>
    <property type="match status" value="1"/>
</dbReference>
<dbReference type="OrthoDB" id="6003696at2"/>
<dbReference type="InterPro" id="IPR002818">
    <property type="entry name" value="DJ-1/PfpI"/>
</dbReference>
<dbReference type="InterPro" id="IPR029062">
    <property type="entry name" value="Class_I_gatase-like"/>
</dbReference>
<evidence type="ECO:0000259" key="1">
    <source>
        <dbReference type="Pfam" id="PF01965"/>
    </source>
</evidence>
<gene>
    <name evidence="2" type="ORF">AR1Y2_1926</name>
</gene>
<dbReference type="EMBL" id="CP040058">
    <property type="protein sequence ID" value="QCP35380.1"/>
    <property type="molecule type" value="Genomic_DNA"/>
</dbReference>
<dbReference type="KEGG" id="arf:AR1Y2_1926"/>
<dbReference type="RefSeq" id="WP_137328768.1">
    <property type="nucleotide sequence ID" value="NZ_CP040058.1"/>
</dbReference>
<dbReference type="Proteomes" id="UP000298653">
    <property type="component" value="Chromosome"/>
</dbReference>
<organism evidence="2 3">
    <name type="scientific">Anaerostipes rhamnosivorans</name>
    <dbReference type="NCBI Taxonomy" id="1229621"/>
    <lineage>
        <taxon>Bacteria</taxon>
        <taxon>Bacillati</taxon>
        <taxon>Bacillota</taxon>
        <taxon>Clostridia</taxon>
        <taxon>Lachnospirales</taxon>
        <taxon>Lachnospiraceae</taxon>
        <taxon>Anaerostipes</taxon>
    </lineage>
</organism>
<reference evidence="2 3" key="1">
    <citation type="submission" date="2019-05" db="EMBL/GenBank/DDBJ databases">
        <title>Complete genome sequencing of Anaerostipes rhamnosivorans.</title>
        <authorList>
            <person name="Bui T.P.N."/>
            <person name="de Vos W.M."/>
        </authorList>
    </citation>
    <scope>NUCLEOTIDE SEQUENCE [LARGE SCALE GENOMIC DNA]</scope>
    <source>
        <strain evidence="2 3">1y2</strain>
    </source>
</reference>
<proteinExistence type="predicted"/>
<dbReference type="PANTHER" id="PTHR48094:SF19">
    <property type="entry name" value="DJ-1_PFPI DOMAIN-CONTAINING PROTEIN"/>
    <property type="match status" value="1"/>
</dbReference>
<dbReference type="SUPFAM" id="SSF52317">
    <property type="entry name" value="Class I glutamine amidotransferase-like"/>
    <property type="match status" value="1"/>
</dbReference>
<dbReference type="Gene3D" id="3.40.50.880">
    <property type="match status" value="1"/>
</dbReference>
<dbReference type="PANTHER" id="PTHR48094">
    <property type="entry name" value="PROTEIN/NUCLEIC ACID DEGLYCASE DJ-1-RELATED"/>
    <property type="match status" value="1"/>
</dbReference>
<feature type="domain" description="DJ-1/PfpI" evidence="1">
    <location>
        <begin position="3"/>
        <end position="168"/>
    </location>
</feature>
<dbReference type="AlphaFoldDB" id="A0A4V1EGA3"/>
<dbReference type="InterPro" id="IPR050325">
    <property type="entry name" value="Prot/Nucl_acid_deglycase"/>
</dbReference>